<dbReference type="EMBL" id="LJUI01000046">
    <property type="protein sequence ID" value="KPK69116.1"/>
    <property type="molecule type" value="Genomic_DNA"/>
</dbReference>
<dbReference type="AlphaFoldDB" id="A0A0S8GBA5"/>
<gene>
    <name evidence="2" type="ORF">AMJ82_06310</name>
</gene>
<dbReference type="Proteomes" id="UP000051717">
    <property type="component" value="Unassembled WGS sequence"/>
</dbReference>
<evidence type="ECO:0000313" key="2">
    <source>
        <dbReference type="EMBL" id="KPK69116.1"/>
    </source>
</evidence>
<feature type="transmembrane region" description="Helical" evidence="1">
    <location>
        <begin position="79"/>
        <end position="97"/>
    </location>
</feature>
<accession>A0A0S8GBA5</accession>
<name>A0A0S8GBA5_UNCT6</name>
<comment type="caution">
    <text evidence="2">The sequence shown here is derived from an EMBL/GenBank/DDBJ whole genome shotgun (WGS) entry which is preliminary data.</text>
</comment>
<keyword evidence="1" id="KW-1133">Transmembrane helix</keyword>
<sequence>MKAIRILLHGFVLAVTNIVSVVVGFGVYHLVGTAGQIAVQVPVAAALTLAAFVVWSLFVRRLARDRLSLRVRDEFAATYLLAIVWSPLIFVPLHYIARGYLTSFGNIVGMWLFQLPANLLALFAAMKVMGMEGGAMARESD</sequence>
<protein>
    <submittedName>
        <fullName evidence="2">Uncharacterized protein</fullName>
    </submittedName>
</protein>
<evidence type="ECO:0000313" key="3">
    <source>
        <dbReference type="Proteomes" id="UP000051717"/>
    </source>
</evidence>
<organism evidence="2 3">
    <name type="scientific">candidate division TA06 bacterium SM23_40</name>
    <dbReference type="NCBI Taxonomy" id="1703774"/>
    <lineage>
        <taxon>Bacteria</taxon>
        <taxon>Bacteria division TA06</taxon>
    </lineage>
</organism>
<keyword evidence="1" id="KW-0812">Transmembrane</keyword>
<keyword evidence="1" id="KW-0472">Membrane</keyword>
<reference evidence="2 3" key="1">
    <citation type="journal article" date="2015" name="Microbiome">
        <title>Genomic resolution of linkages in carbon, nitrogen, and sulfur cycling among widespread estuary sediment bacteria.</title>
        <authorList>
            <person name="Baker B.J."/>
            <person name="Lazar C.S."/>
            <person name="Teske A.P."/>
            <person name="Dick G.J."/>
        </authorList>
    </citation>
    <scope>NUCLEOTIDE SEQUENCE [LARGE SCALE GENOMIC DNA]</scope>
    <source>
        <strain evidence="2">SM23_40</strain>
    </source>
</reference>
<evidence type="ECO:0000256" key="1">
    <source>
        <dbReference type="SAM" id="Phobius"/>
    </source>
</evidence>
<proteinExistence type="predicted"/>
<feature type="transmembrane region" description="Helical" evidence="1">
    <location>
        <begin position="37"/>
        <end position="58"/>
    </location>
</feature>
<feature type="transmembrane region" description="Helical" evidence="1">
    <location>
        <begin position="7"/>
        <end position="31"/>
    </location>
</feature>
<feature type="transmembrane region" description="Helical" evidence="1">
    <location>
        <begin position="103"/>
        <end position="126"/>
    </location>
</feature>